<name>A0ABD5WU95_9EURY</name>
<proteinExistence type="predicted"/>
<keyword evidence="1" id="KW-1133">Transmembrane helix</keyword>
<sequence length="152" mass="14727">MPSTTDTAGGLGRQLLFALAAAAVAAVVGTVQAFVPLLIDLSGDTVWLLTAASALTAGVSAVVAGVAGYAAGMREPSPEAVVRTAAVFAVAAVVGFAAGLLASRFVVDDWSGQALVAVAAILVRSVPFVAGGVAGAALSVARDASYSAPATN</sequence>
<protein>
    <recommendedName>
        <fullName evidence="4">Major facilitator superfamily (MFS) profile domain-containing protein</fullName>
    </recommendedName>
</protein>
<dbReference type="GeneID" id="79269220"/>
<feature type="transmembrane region" description="Helical" evidence="1">
    <location>
        <begin position="81"/>
        <end position="102"/>
    </location>
</feature>
<organism evidence="2 3">
    <name type="scientific">Halobaculum marinum</name>
    <dbReference type="NCBI Taxonomy" id="3031996"/>
    <lineage>
        <taxon>Archaea</taxon>
        <taxon>Methanobacteriati</taxon>
        <taxon>Methanobacteriota</taxon>
        <taxon>Stenosarchaea group</taxon>
        <taxon>Halobacteria</taxon>
        <taxon>Halobacteriales</taxon>
        <taxon>Haloferacaceae</taxon>
        <taxon>Halobaculum</taxon>
    </lineage>
</organism>
<evidence type="ECO:0000256" key="1">
    <source>
        <dbReference type="SAM" id="Phobius"/>
    </source>
</evidence>
<dbReference type="EMBL" id="JBHTAG010000002">
    <property type="protein sequence ID" value="MFC7096886.1"/>
    <property type="molecule type" value="Genomic_DNA"/>
</dbReference>
<accession>A0ABD5WU95</accession>
<evidence type="ECO:0000313" key="2">
    <source>
        <dbReference type="EMBL" id="MFC7096886.1"/>
    </source>
</evidence>
<keyword evidence="3" id="KW-1185">Reference proteome</keyword>
<comment type="caution">
    <text evidence="2">The sequence shown here is derived from an EMBL/GenBank/DDBJ whole genome shotgun (WGS) entry which is preliminary data.</text>
</comment>
<evidence type="ECO:0008006" key="4">
    <source>
        <dbReference type="Google" id="ProtNLM"/>
    </source>
</evidence>
<keyword evidence="1" id="KW-0812">Transmembrane</keyword>
<dbReference type="Proteomes" id="UP001596388">
    <property type="component" value="Unassembled WGS sequence"/>
</dbReference>
<keyword evidence="1" id="KW-0472">Membrane</keyword>
<gene>
    <name evidence="2" type="ORF">ACFQKD_06165</name>
</gene>
<reference evidence="2 3" key="1">
    <citation type="journal article" date="2019" name="Int. J. Syst. Evol. Microbiol.">
        <title>The Global Catalogue of Microorganisms (GCM) 10K type strain sequencing project: providing services to taxonomists for standard genome sequencing and annotation.</title>
        <authorList>
            <consortium name="The Broad Institute Genomics Platform"/>
            <consortium name="The Broad Institute Genome Sequencing Center for Infectious Disease"/>
            <person name="Wu L."/>
            <person name="Ma J."/>
        </authorList>
    </citation>
    <scope>NUCLEOTIDE SEQUENCE [LARGE SCALE GENOMIC DNA]</scope>
    <source>
        <strain evidence="2 3">DT55</strain>
    </source>
</reference>
<feature type="transmembrane region" description="Helical" evidence="1">
    <location>
        <begin position="15"/>
        <end position="39"/>
    </location>
</feature>
<dbReference type="RefSeq" id="WP_276238652.1">
    <property type="nucleotide sequence ID" value="NZ_CP119989.1"/>
</dbReference>
<dbReference type="AlphaFoldDB" id="A0ABD5WU95"/>
<evidence type="ECO:0000313" key="3">
    <source>
        <dbReference type="Proteomes" id="UP001596388"/>
    </source>
</evidence>
<feature type="transmembrane region" description="Helical" evidence="1">
    <location>
        <begin position="114"/>
        <end position="138"/>
    </location>
</feature>
<feature type="transmembrane region" description="Helical" evidence="1">
    <location>
        <begin position="45"/>
        <end position="69"/>
    </location>
</feature>